<evidence type="ECO:0000313" key="1">
    <source>
        <dbReference type="EMBL" id="MFD2937033.1"/>
    </source>
</evidence>
<sequence>MNTRIIGLLMAFLISITPLIAAKRGTPHEPAISTDSTVAVRTVQNFLRWYKANIGATSRIILVNQNPGKPYSVNIKNTEQYLATLRSSHLLTDTFLNEWRTFFKERQTGFQATPQREGPPTGFDYDLVMLSQEVDMQLDSLKTLKIKSVKLKQNKAAVKFFLLADYEFRLVQQNNRWLINEILNLSAE</sequence>
<accession>A0ABW6ARP6</accession>
<dbReference type="Proteomes" id="UP001597512">
    <property type="component" value="Unassembled WGS sequence"/>
</dbReference>
<keyword evidence="2" id="KW-1185">Reference proteome</keyword>
<name>A0ABW6ARP6_9BACT</name>
<dbReference type="Gene3D" id="3.10.450.50">
    <property type="match status" value="1"/>
</dbReference>
<reference evidence="2" key="1">
    <citation type="journal article" date="2019" name="Int. J. Syst. Evol. Microbiol.">
        <title>The Global Catalogue of Microorganisms (GCM) 10K type strain sequencing project: providing services to taxonomists for standard genome sequencing and annotation.</title>
        <authorList>
            <consortium name="The Broad Institute Genomics Platform"/>
            <consortium name="The Broad Institute Genome Sequencing Center for Infectious Disease"/>
            <person name="Wu L."/>
            <person name="Ma J."/>
        </authorList>
    </citation>
    <scope>NUCLEOTIDE SEQUENCE [LARGE SCALE GENOMIC DNA]</scope>
    <source>
        <strain evidence="2">KCTC 52490</strain>
    </source>
</reference>
<dbReference type="RefSeq" id="WP_381506425.1">
    <property type="nucleotide sequence ID" value="NZ_JBHUOM010000023.1"/>
</dbReference>
<comment type="caution">
    <text evidence="1">The sequence shown here is derived from an EMBL/GenBank/DDBJ whole genome shotgun (WGS) entry which is preliminary data.</text>
</comment>
<dbReference type="EMBL" id="JBHUOM010000023">
    <property type="protein sequence ID" value="MFD2937033.1"/>
    <property type="molecule type" value="Genomic_DNA"/>
</dbReference>
<proteinExistence type="predicted"/>
<evidence type="ECO:0008006" key="3">
    <source>
        <dbReference type="Google" id="ProtNLM"/>
    </source>
</evidence>
<gene>
    <name evidence="1" type="ORF">ACFS25_24845</name>
</gene>
<protein>
    <recommendedName>
        <fullName evidence="3">DUF3828 domain-containing protein</fullName>
    </recommendedName>
</protein>
<organism evidence="1 2">
    <name type="scientific">Spirosoma flavum</name>
    <dbReference type="NCBI Taxonomy" id="2048557"/>
    <lineage>
        <taxon>Bacteria</taxon>
        <taxon>Pseudomonadati</taxon>
        <taxon>Bacteroidota</taxon>
        <taxon>Cytophagia</taxon>
        <taxon>Cytophagales</taxon>
        <taxon>Cytophagaceae</taxon>
        <taxon>Spirosoma</taxon>
    </lineage>
</organism>
<evidence type="ECO:0000313" key="2">
    <source>
        <dbReference type="Proteomes" id="UP001597512"/>
    </source>
</evidence>